<dbReference type="SUPFAM" id="SSF55486">
    <property type="entry name" value="Metalloproteases ('zincins'), catalytic domain"/>
    <property type="match status" value="1"/>
</dbReference>
<comment type="caution">
    <text evidence="1">The sequence shown here is derived from an EMBL/GenBank/DDBJ whole genome shotgun (WGS) entry which is preliminary data.</text>
</comment>
<dbReference type="InterPro" id="IPR010428">
    <property type="entry name" value="Zincin_1"/>
</dbReference>
<dbReference type="EMBL" id="MGGR01000022">
    <property type="protein sequence ID" value="OGM33132.1"/>
    <property type="molecule type" value="Genomic_DNA"/>
</dbReference>
<accession>A0A1F7Z0Q5</accession>
<evidence type="ECO:0000313" key="1">
    <source>
        <dbReference type="EMBL" id="OGM33132.1"/>
    </source>
</evidence>
<dbReference type="Proteomes" id="UP000177169">
    <property type="component" value="Unassembled WGS sequence"/>
</dbReference>
<organism evidence="1 2">
    <name type="scientific">Candidatus Woesebacteria bacterium RIFCSPHIGHO2_02_FULL_39_13</name>
    <dbReference type="NCBI Taxonomy" id="1802505"/>
    <lineage>
        <taxon>Bacteria</taxon>
        <taxon>Candidatus Woeseibacteriota</taxon>
    </lineage>
</organism>
<reference evidence="1 2" key="1">
    <citation type="journal article" date="2016" name="Nat. Commun.">
        <title>Thousands of microbial genomes shed light on interconnected biogeochemical processes in an aquifer system.</title>
        <authorList>
            <person name="Anantharaman K."/>
            <person name="Brown C.T."/>
            <person name="Hug L.A."/>
            <person name="Sharon I."/>
            <person name="Castelle C.J."/>
            <person name="Probst A.J."/>
            <person name="Thomas B.C."/>
            <person name="Singh A."/>
            <person name="Wilkins M.J."/>
            <person name="Karaoz U."/>
            <person name="Brodie E.L."/>
            <person name="Williams K.H."/>
            <person name="Hubbard S.S."/>
            <person name="Banfield J.F."/>
        </authorList>
    </citation>
    <scope>NUCLEOTIDE SEQUENCE [LARGE SCALE GENOMIC DNA]</scope>
</reference>
<dbReference type="AlphaFoldDB" id="A0A1F7Z0Q5"/>
<gene>
    <name evidence="1" type="ORF">A3D01_01635</name>
</gene>
<dbReference type="Pfam" id="PF06262">
    <property type="entry name" value="Zincin_1"/>
    <property type="match status" value="1"/>
</dbReference>
<dbReference type="CDD" id="cd12952">
    <property type="entry name" value="MMP_ACEL2062"/>
    <property type="match status" value="1"/>
</dbReference>
<sequence>MEDSEFESLVRNAIKEIPKDFLEKIKNVEILIEDNPTPEQYEKLFKRGERGLLLGLYEGTPLTKRKYYGIGGNLPDKITIFRIPILSIAQSASEIAYIVEDTVIHEVAHHFGIDDTTIHALKKKNSKRSA</sequence>
<dbReference type="Gene3D" id="3.30.2010.20">
    <property type="match status" value="1"/>
</dbReference>
<name>A0A1F7Z0Q5_9BACT</name>
<dbReference type="InterPro" id="IPR038555">
    <property type="entry name" value="Zincin_1_sf"/>
</dbReference>
<evidence type="ECO:0008006" key="3">
    <source>
        <dbReference type="Google" id="ProtNLM"/>
    </source>
</evidence>
<proteinExistence type="predicted"/>
<evidence type="ECO:0000313" key="2">
    <source>
        <dbReference type="Proteomes" id="UP000177169"/>
    </source>
</evidence>
<protein>
    <recommendedName>
        <fullName evidence="3">Metallopeptidase family protein</fullName>
    </recommendedName>
</protein>